<dbReference type="Gene3D" id="1.10.10.10">
    <property type="entry name" value="Winged helix-like DNA-binding domain superfamily/Winged helix DNA-binding domain"/>
    <property type="match status" value="1"/>
</dbReference>
<proteinExistence type="inferred from homology"/>
<evidence type="ECO:0000313" key="6">
    <source>
        <dbReference type="Proteomes" id="UP000199494"/>
    </source>
</evidence>
<dbReference type="KEGG" id="pmad:BAY61_13655"/>
<dbReference type="Pfam" id="PF03466">
    <property type="entry name" value="LysR_substrate"/>
    <property type="match status" value="1"/>
</dbReference>
<dbReference type="OrthoDB" id="3461141at2"/>
<dbReference type="Gene3D" id="3.40.190.10">
    <property type="entry name" value="Periplasmic binding protein-like II"/>
    <property type="match status" value="2"/>
</dbReference>
<comment type="similarity">
    <text evidence="1">Belongs to the LysR transcriptional regulatory family.</text>
</comment>
<organism evidence="5 6">
    <name type="scientific">Prauserella marina</name>
    <dbReference type="NCBI Taxonomy" id="530584"/>
    <lineage>
        <taxon>Bacteria</taxon>
        <taxon>Bacillati</taxon>
        <taxon>Actinomycetota</taxon>
        <taxon>Actinomycetes</taxon>
        <taxon>Pseudonocardiales</taxon>
        <taxon>Pseudonocardiaceae</taxon>
        <taxon>Prauserella</taxon>
    </lineage>
</organism>
<keyword evidence="2" id="KW-0805">Transcription regulation</keyword>
<dbReference type="Proteomes" id="UP000199494">
    <property type="component" value="Unassembled WGS sequence"/>
</dbReference>
<dbReference type="SUPFAM" id="SSF46785">
    <property type="entry name" value="Winged helix' DNA-binding domain"/>
    <property type="match status" value="1"/>
</dbReference>
<keyword evidence="4" id="KW-0804">Transcription</keyword>
<dbReference type="AlphaFoldDB" id="A0A222VZ81"/>
<dbReference type="Pfam" id="PF00126">
    <property type="entry name" value="HTH_1"/>
    <property type="match status" value="1"/>
</dbReference>
<dbReference type="GO" id="GO:0003700">
    <property type="term" value="F:DNA-binding transcription factor activity"/>
    <property type="evidence" value="ECO:0007669"/>
    <property type="project" value="InterPro"/>
</dbReference>
<evidence type="ECO:0000256" key="2">
    <source>
        <dbReference type="ARBA" id="ARBA00023015"/>
    </source>
</evidence>
<dbReference type="RefSeq" id="WP_091798906.1">
    <property type="nucleotide sequence ID" value="NZ_CP016353.1"/>
</dbReference>
<reference evidence="5 6" key="1">
    <citation type="submission" date="2016-10" db="EMBL/GenBank/DDBJ databases">
        <authorList>
            <person name="de Groot N.N."/>
        </authorList>
    </citation>
    <scope>NUCLEOTIDE SEQUENCE [LARGE SCALE GENOMIC DNA]</scope>
    <source>
        <strain evidence="5 6">CGMCC 4.5506</strain>
    </source>
</reference>
<protein>
    <submittedName>
        <fullName evidence="5">DNA-binding transcriptional regulator, LysR family</fullName>
    </submittedName>
</protein>
<keyword evidence="6" id="KW-1185">Reference proteome</keyword>
<dbReference type="STRING" id="530584.SAMN05421630_1011116"/>
<evidence type="ECO:0000313" key="5">
    <source>
        <dbReference type="EMBL" id="SDC28114.1"/>
    </source>
</evidence>
<dbReference type="PANTHER" id="PTHR30346">
    <property type="entry name" value="TRANSCRIPTIONAL DUAL REGULATOR HCAR-RELATED"/>
    <property type="match status" value="1"/>
</dbReference>
<evidence type="ECO:0000256" key="1">
    <source>
        <dbReference type="ARBA" id="ARBA00009437"/>
    </source>
</evidence>
<dbReference type="InterPro" id="IPR036388">
    <property type="entry name" value="WH-like_DNA-bd_sf"/>
</dbReference>
<sequence>MSRADNVPTYTMRQLAAFVAVAETGTISAAAERMHLSQSALAAAVTDLERALKVQLTVRKRARGVALTSTGEVVLTRAKALLYQAGELQGVAEGEGGGVAGPLVVGCHPALGPTLLPSLLHDFTQRYPRAKVALREDTQNRLRRRLDDGELDVVIVYDLDLSPEWRTVMLTTRVPTVSLAPDHRLARVNGPVRLADLAADPMVLLDAPPSAEHALEVCARAGFVPKVAYRTQSYETARAFVGRGLGWSLLVPRPRLDVTYEGLAVVVKALAEPPAPIGVVAAWHQDSMPSRVARAFVQFASTPKPPAPSR</sequence>
<accession>A0A222VZ81</accession>
<dbReference type="InterPro" id="IPR036390">
    <property type="entry name" value="WH_DNA-bd_sf"/>
</dbReference>
<evidence type="ECO:0000256" key="4">
    <source>
        <dbReference type="ARBA" id="ARBA00023163"/>
    </source>
</evidence>
<dbReference type="GO" id="GO:0003677">
    <property type="term" value="F:DNA binding"/>
    <property type="evidence" value="ECO:0007669"/>
    <property type="project" value="UniProtKB-KW"/>
</dbReference>
<dbReference type="GO" id="GO:0032993">
    <property type="term" value="C:protein-DNA complex"/>
    <property type="evidence" value="ECO:0007669"/>
    <property type="project" value="TreeGrafter"/>
</dbReference>
<dbReference type="PRINTS" id="PR00039">
    <property type="entry name" value="HTHLYSR"/>
</dbReference>
<keyword evidence="3 5" id="KW-0238">DNA-binding</keyword>
<dbReference type="InterPro" id="IPR000847">
    <property type="entry name" value="LysR_HTH_N"/>
</dbReference>
<dbReference type="PANTHER" id="PTHR30346:SF0">
    <property type="entry name" value="HCA OPERON TRANSCRIPTIONAL ACTIVATOR HCAR"/>
    <property type="match status" value="1"/>
</dbReference>
<dbReference type="PROSITE" id="PS50931">
    <property type="entry name" value="HTH_LYSR"/>
    <property type="match status" value="1"/>
</dbReference>
<dbReference type="EMBL" id="FMZE01000001">
    <property type="protein sequence ID" value="SDC28114.1"/>
    <property type="molecule type" value="Genomic_DNA"/>
</dbReference>
<gene>
    <name evidence="5" type="ORF">SAMN05421630_1011116</name>
</gene>
<dbReference type="SUPFAM" id="SSF53850">
    <property type="entry name" value="Periplasmic binding protein-like II"/>
    <property type="match status" value="1"/>
</dbReference>
<name>A0A222VZ81_9PSEU</name>
<dbReference type="InterPro" id="IPR005119">
    <property type="entry name" value="LysR_subst-bd"/>
</dbReference>
<evidence type="ECO:0000256" key="3">
    <source>
        <dbReference type="ARBA" id="ARBA00023125"/>
    </source>
</evidence>